<dbReference type="AlphaFoldDB" id="A0A4S8KJV4"/>
<organism evidence="1 2">
    <name type="scientific">Dendrothele bispora (strain CBS 962.96)</name>
    <dbReference type="NCBI Taxonomy" id="1314807"/>
    <lineage>
        <taxon>Eukaryota</taxon>
        <taxon>Fungi</taxon>
        <taxon>Dikarya</taxon>
        <taxon>Basidiomycota</taxon>
        <taxon>Agaricomycotina</taxon>
        <taxon>Agaricomycetes</taxon>
        <taxon>Agaricomycetidae</taxon>
        <taxon>Agaricales</taxon>
        <taxon>Agaricales incertae sedis</taxon>
        <taxon>Dendrothele</taxon>
    </lineage>
</organism>
<reference evidence="1 2" key="1">
    <citation type="journal article" date="2019" name="Nat. Ecol. Evol.">
        <title>Megaphylogeny resolves global patterns of mushroom evolution.</title>
        <authorList>
            <person name="Varga T."/>
            <person name="Krizsan K."/>
            <person name="Foldi C."/>
            <person name="Dima B."/>
            <person name="Sanchez-Garcia M."/>
            <person name="Sanchez-Ramirez S."/>
            <person name="Szollosi G.J."/>
            <person name="Szarkandi J.G."/>
            <person name="Papp V."/>
            <person name="Albert L."/>
            <person name="Andreopoulos W."/>
            <person name="Angelini C."/>
            <person name="Antonin V."/>
            <person name="Barry K.W."/>
            <person name="Bougher N.L."/>
            <person name="Buchanan P."/>
            <person name="Buyck B."/>
            <person name="Bense V."/>
            <person name="Catcheside P."/>
            <person name="Chovatia M."/>
            <person name="Cooper J."/>
            <person name="Damon W."/>
            <person name="Desjardin D."/>
            <person name="Finy P."/>
            <person name="Geml J."/>
            <person name="Haridas S."/>
            <person name="Hughes K."/>
            <person name="Justo A."/>
            <person name="Karasinski D."/>
            <person name="Kautmanova I."/>
            <person name="Kiss B."/>
            <person name="Kocsube S."/>
            <person name="Kotiranta H."/>
            <person name="LaButti K.M."/>
            <person name="Lechner B.E."/>
            <person name="Liimatainen K."/>
            <person name="Lipzen A."/>
            <person name="Lukacs Z."/>
            <person name="Mihaltcheva S."/>
            <person name="Morgado L.N."/>
            <person name="Niskanen T."/>
            <person name="Noordeloos M.E."/>
            <person name="Ohm R.A."/>
            <person name="Ortiz-Santana B."/>
            <person name="Ovrebo C."/>
            <person name="Racz N."/>
            <person name="Riley R."/>
            <person name="Savchenko A."/>
            <person name="Shiryaev A."/>
            <person name="Soop K."/>
            <person name="Spirin V."/>
            <person name="Szebenyi C."/>
            <person name="Tomsovsky M."/>
            <person name="Tulloss R.E."/>
            <person name="Uehling J."/>
            <person name="Grigoriev I.V."/>
            <person name="Vagvolgyi C."/>
            <person name="Papp T."/>
            <person name="Martin F.M."/>
            <person name="Miettinen O."/>
            <person name="Hibbett D.S."/>
            <person name="Nagy L.G."/>
        </authorList>
    </citation>
    <scope>NUCLEOTIDE SEQUENCE [LARGE SCALE GENOMIC DNA]</scope>
    <source>
        <strain evidence="1 2">CBS 962.96</strain>
    </source>
</reference>
<keyword evidence="2" id="KW-1185">Reference proteome</keyword>
<accession>A0A4S8KJV4</accession>
<protein>
    <submittedName>
        <fullName evidence="1">Uncharacterized protein</fullName>
    </submittedName>
</protein>
<name>A0A4S8KJV4_DENBC</name>
<sequence length="105" mass="12028">MFYEPFRSSKFVKTATGSLAHAANTTIEVAIVTGSSFTDEKRLKPVNDTLDPDMPRTNQRTELLGALEGLDFLLTLWKEESERKRFREKREGIRFDNGSTDRIET</sequence>
<proteinExistence type="predicted"/>
<dbReference type="Proteomes" id="UP000297245">
    <property type="component" value="Unassembled WGS sequence"/>
</dbReference>
<evidence type="ECO:0000313" key="1">
    <source>
        <dbReference type="EMBL" id="THU75378.1"/>
    </source>
</evidence>
<gene>
    <name evidence="1" type="ORF">K435DRAFT_880948</name>
</gene>
<evidence type="ECO:0000313" key="2">
    <source>
        <dbReference type="Proteomes" id="UP000297245"/>
    </source>
</evidence>
<dbReference type="EMBL" id="ML182252">
    <property type="protein sequence ID" value="THU75378.1"/>
    <property type="molecule type" value="Genomic_DNA"/>
</dbReference>